<keyword evidence="6 8" id="KW-0413">Isomerase</keyword>
<evidence type="ECO:0000256" key="2">
    <source>
        <dbReference type="ARBA" id="ARBA00010219"/>
    </source>
</evidence>
<dbReference type="InterPro" id="IPR018510">
    <property type="entry name" value="DAP_epimerase_AS"/>
</dbReference>
<feature type="active site" description="Proton acceptor" evidence="8">
    <location>
        <position position="210"/>
    </location>
</feature>
<dbReference type="UniPathway" id="UPA00034">
    <property type="reaction ID" value="UER00025"/>
</dbReference>
<dbReference type="PROSITE" id="PS01326">
    <property type="entry name" value="DAP_EPIMERASE"/>
    <property type="match status" value="1"/>
</dbReference>
<dbReference type="SUPFAM" id="SSF54506">
    <property type="entry name" value="Diaminopimelate epimerase-like"/>
    <property type="match status" value="2"/>
</dbReference>
<feature type="binding site" evidence="8">
    <location>
        <begin position="75"/>
        <end position="76"/>
    </location>
    <ligand>
        <name>substrate</name>
    </ligand>
</feature>
<comment type="function">
    <text evidence="8">Catalyzes the stereoinversion of LL-2,6-diaminopimelate (L,L-DAP) to meso-diaminopimelate (meso-DAP), a precursor of L-lysine and an essential component of the bacterial peptidoglycan.</text>
</comment>
<comment type="pathway">
    <text evidence="1 8">Amino-acid biosynthesis; L-lysine biosynthesis via DAP pathway; DL-2,6-diaminopimelate from LL-2,6-diaminopimelate: step 1/1.</text>
</comment>
<dbReference type="RefSeq" id="WP_133958021.1">
    <property type="nucleotide sequence ID" value="NZ_SORI01000013.1"/>
</dbReference>
<evidence type="ECO:0000256" key="5">
    <source>
        <dbReference type="ARBA" id="ARBA00023154"/>
    </source>
</evidence>
<name>A0A4R8M7A3_9BACT</name>
<feature type="active site" description="Proton donor" evidence="8">
    <location>
        <position position="74"/>
    </location>
</feature>
<protein>
    <recommendedName>
        <fullName evidence="3 8">Diaminopimelate epimerase</fullName>
        <shortName evidence="8">DAP epimerase</shortName>
        <ecNumber evidence="3 8">5.1.1.7</ecNumber>
    </recommendedName>
    <alternativeName>
        <fullName evidence="8">PLP-independent amino acid racemase</fullName>
    </alternativeName>
</protein>
<evidence type="ECO:0000256" key="6">
    <source>
        <dbReference type="ARBA" id="ARBA00023235"/>
    </source>
</evidence>
<keyword evidence="11" id="KW-1185">Reference proteome</keyword>
<dbReference type="PANTHER" id="PTHR31689">
    <property type="entry name" value="DIAMINOPIMELATE EPIMERASE, CHLOROPLASTIC"/>
    <property type="match status" value="1"/>
</dbReference>
<keyword evidence="8" id="KW-0963">Cytoplasm</keyword>
<comment type="subunit">
    <text evidence="8">Homodimer.</text>
</comment>
<dbReference type="InterPro" id="IPR001653">
    <property type="entry name" value="DAP_epimerase_DapF"/>
</dbReference>
<dbReference type="HAMAP" id="MF_00197">
    <property type="entry name" value="DAP_epimerase"/>
    <property type="match status" value="1"/>
</dbReference>
<accession>A0A4R8M7A3</accession>
<evidence type="ECO:0000313" key="10">
    <source>
        <dbReference type="EMBL" id="TDY59486.1"/>
    </source>
</evidence>
<comment type="similarity">
    <text evidence="2 8">Belongs to the diaminopimelate epimerase family.</text>
</comment>
<dbReference type="AlphaFoldDB" id="A0A4R8M7A3"/>
<evidence type="ECO:0000313" key="11">
    <source>
        <dbReference type="Proteomes" id="UP000295066"/>
    </source>
</evidence>
<dbReference type="Pfam" id="PF01678">
    <property type="entry name" value="DAP_epimerase"/>
    <property type="match status" value="2"/>
</dbReference>
<evidence type="ECO:0000256" key="3">
    <source>
        <dbReference type="ARBA" id="ARBA00013080"/>
    </source>
</evidence>
<feature type="active site" evidence="9">
    <location>
        <position position="74"/>
    </location>
</feature>
<organism evidence="10 11">
    <name type="scientific">Aminivibrio pyruvatiphilus</name>
    <dbReference type="NCBI Taxonomy" id="1005740"/>
    <lineage>
        <taxon>Bacteria</taxon>
        <taxon>Thermotogati</taxon>
        <taxon>Synergistota</taxon>
        <taxon>Synergistia</taxon>
        <taxon>Synergistales</taxon>
        <taxon>Aminobacteriaceae</taxon>
        <taxon>Aminivibrio</taxon>
    </lineage>
</organism>
<comment type="caution">
    <text evidence="10">The sequence shown here is derived from an EMBL/GenBank/DDBJ whole genome shotgun (WGS) entry which is preliminary data.</text>
</comment>
<feature type="binding site" evidence="8">
    <location>
        <position position="12"/>
    </location>
    <ligand>
        <name>substrate</name>
    </ligand>
</feature>
<dbReference type="GO" id="GO:0005829">
    <property type="term" value="C:cytosol"/>
    <property type="evidence" value="ECO:0007669"/>
    <property type="project" value="TreeGrafter"/>
</dbReference>
<feature type="binding site" evidence="8">
    <location>
        <begin position="211"/>
        <end position="212"/>
    </location>
    <ligand>
        <name>substrate</name>
    </ligand>
</feature>
<evidence type="ECO:0000256" key="8">
    <source>
        <dbReference type="HAMAP-Rule" id="MF_00197"/>
    </source>
</evidence>
<evidence type="ECO:0000256" key="1">
    <source>
        <dbReference type="ARBA" id="ARBA00005196"/>
    </source>
</evidence>
<dbReference type="NCBIfam" id="TIGR00652">
    <property type="entry name" value="DapF"/>
    <property type="match status" value="1"/>
</dbReference>
<proteinExistence type="inferred from homology"/>
<comment type="catalytic activity">
    <reaction evidence="7 8">
        <text>(2S,6S)-2,6-diaminopimelate = meso-2,6-diaminopimelate</text>
        <dbReference type="Rhea" id="RHEA:15393"/>
        <dbReference type="ChEBI" id="CHEBI:57609"/>
        <dbReference type="ChEBI" id="CHEBI:57791"/>
        <dbReference type="EC" id="5.1.1.7"/>
    </reaction>
</comment>
<gene>
    <name evidence="8" type="primary">dapF</name>
    <name evidence="10" type="ORF">C8D99_11364</name>
</gene>
<dbReference type="Proteomes" id="UP000295066">
    <property type="component" value="Unassembled WGS sequence"/>
</dbReference>
<reference evidence="10 11" key="1">
    <citation type="submission" date="2019-03" db="EMBL/GenBank/DDBJ databases">
        <title>Genomic Encyclopedia of Type Strains, Phase IV (KMG-IV): sequencing the most valuable type-strain genomes for metagenomic binning, comparative biology and taxonomic classification.</title>
        <authorList>
            <person name="Goeker M."/>
        </authorList>
    </citation>
    <scope>NUCLEOTIDE SEQUENCE [LARGE SCALE GENOMIC DNA]</scope>
    <source>
        <strain evidence="10 11">DSM 25964</strain>
    </source>
</reference>
<evidence type="ECO:0000256" key="7">
    <source>
        <dbReference type="ARBA" id="ARBA00051712"/>
    </source>
</evidence>
<comment type="caution">
    <text evidence="8">Lacks conserved residue(s) required for the propagation of feature annotation.</text>
</comment>
<dbReference type="EC" id="5.1.1.7" evidence="3 8"/>
<sequence>MIPFTKMQGNGNDFIVLDNMSGQYTAEFLSKAAVAFCRRRQSLGADGVLVAETSSDADFTMRLFNADGSEGEMCGNGARCIARYAFEKNIAGRTQRFSTLAGIMEAEVDSPFVDLRMGTVSLNGGWFNRPLTVAGETFPASFLRVGVPHAVLFCEAEPPRERMVQVGRELRHDRNLFPDGANVNFVFGDGEATIRSVTYERGVEDLTDSCGTGSTASAICRLLRNGRPSRPGAVVDVINPGGVNTVTLSFGQDGMTVEASLKGRTVIVAEGFLTEESE</sequence>
<comment type="subcellular location">
    <subcellularLocation>
        <location evidence="8">Cytoplasm</location>
    </subcellularLocation>
</comment>
<dbReference type="GO" id="GO:0008837">
    <property type="term" value="F:diaminopimelate epimerase activity"/>
    <property type="evidence" value="ECO:0007669"/>
    <property type="project" value="UniProtKB-UniRule"/>
</dbReference>
<evidence type="ECO:0000256" key="9">
    <source>
        <dbReference type="PROSITE-ProRule" id="PRU10125"/>
    </source>
</evidence>
<feature type="site" description="Could be important to modulate the pK values of the two catalytic cysteine residues" evidence="8">
    <location>
        <position position="200"/>
    </location>
</feature>
<feature type="binding site" evidence="8">
    <location>
        <begin position="200"/>
        <end position="201"/>
    </location>
    <ligand>
        <name>substrate</name>
    </ligand>
</feature>
<dbReference type="PANTHER" id="PTHR31689:SF0">
    <property type="entry name" value="DIAMINOPIMELATE EPIMERASE"/>
    <property type="match status" value="1"/>
</dbReference>
<feature type="binding site" evidence="8">
    <location>
        <position position="65"/>
    </location>
    <ligand>
        <name>substrate</name>
    </ligand>
</feature>
<dbReference type="EMBL" id="SORI01000013">
    <property type="protein sequence ID" value="TDY59486.1"/>
    <property type="molecule type" value="Genomic_DNA"/>
</dbReference>
<evidence type="ECO:0000256" key="4">
    <source>
        <dbReference type="ARBA" id="ARBA00022605"/>
    </source>
</evidence>
<dbReference type="Gene3D" id="3.10.310.10">
    <property type="entry name" value="Diaminopimelate Epimerase, Chain A, domain 1"/>
    <property type="match status" value="2"/>
</dbReference>
<keyword evidence="5 8" id="KW-0457">Lysine biosynthesis</keyword>
<feature type="site" description="Could be important to modulate the pK values of the two catalytic cysteine residues" evidence="8">
    <location>
        <position position="149"/>
    </location>
</feature>
<feature type="binding site" evidence="8">
    <location>
        <position position="182"/>
    </location>
    <ligand>
        <name>substrate</name>
    </ligand>
</feature>
<keyword evidence="4 8" id="KW-0028">Amino-acid biosynthesis</keyword>
<dbReference type="OrthoDB" id="9805408at2"/>
<dbReference type="GO" id="GO:0009089">
    <property type="term" value="P:lysine biosynthetic process via diaminopimelate"/>
    <property type="evidence" value="ECO:0007669"/>
    <property type="project" value="UniProtKB-UniRule"/>
</dbReference>